<feature type="compositionally biased region" description="Polar residues" evidence="1">
    <location>
        <begin position="375"/>
        <end position="389"/>
    </location>
</feature>
<evidence type="ECO:0000259" key="2">
    <source>
        <dbReference type="PROSITE" id="PS50217"/>
    </source>
</evidence>
<feature type="compositionally biased region" description="Polar residues" evidence="1">
    <location>
        <begin position="98"/>
        <end position="108"/>
    </location>
</feature>
<feature type="compositionally biased region" description="Acidic residues" evidence="1">
    <location>
        <begin position="416"/>
        <end position="428"/>
    </location>
</feature>
<dbReference type="Gene3D" id="1.20.5.170">
    <property type="match status" value="1"/>
</dbReference>
<evidence type="ECO:0000313" key="4">
    <source>
        <dbReference type="Proteomes" id="UP000007148"/>
    </source>
</evidence>
<evidence type="ECO:0000313" key="3">
    <source>
        <dbReference type="EMBL" id="CCA66383.1"/>
    </source>
</evidence>
<feature type="compositionally biased region" description="Low complexity" evidence="1">
    <location>
        <begin position="587"/>
        <end position="600"/>
    </location>
</feature>
<dbReference type="Pfam" id="PF00170">
    <property type="entry name" value="bZIP_1"/>
    <property type="match status" value="1"/>
</dbReference>
<dbReference type="EMBL" id="CAFZ01000001">
    <property type="protein sequence ID" value="CCA66383.1"/>
    <property type="molecule type" value="Genomic_DNA"/>
</dbReference>
<dbReference type="OrthoDB" id="295274at2759"/>
<accession>G4T4W8</accession>
<reference evidence="3 4" key="1">
    <citation type="journal article" date="2011" name="PLoS Pathog.">
        <title>Endophytic Life Strategies Decoded by Genome and Transcriptome Analyses of the Mutualistic Root Symbiont Piriformospora indica.</title>
        <authorList>
            <person name="Zuccaro A."/>
            <person name="Lahrmann U."/>
            <person name="Guldener U."/>
            <person name="Langen G."/>
            <person name="Pfiffi S."/>
            <person name="Biedenkopf D."/>
            <person name="Wong P."/>
            <person name="Samans B."/>
            <person name="Grimm C."/>
            <person name="Basiewicz M."/>
            <person name="Murat C."/>
            <person name="Martin F."/>
            <person name="Kogel K.H."/>
        </authorList>
    </citation>
    <scope>NUCLEOTIDE SEQUENCE [LARGE SCALE GENOMIC DNA]</scope>
    <source>
        <strain evidence="3 4">DSM 11827</strain>
    </source>
</reference>
<evidence type="ECO:0000256" key="1">
    <source>
        <dbReference type="SAM" id="MobiDB-lite"/>
    </source>
</evidence>
<feature type="region of interest" description="Disordered" evidence="1">
    <location>
        <begin position="226"/>
        <end position="286"/>
    </location>
</feature>
<proteinExistence type="predicted"/>
<dbReference type="SUPFAM" id="SSF57959">
    <property type="entry name" value="Leucine zipper domain"/>
    <property type="match status" value="1"/>
</dbReference>
<dbReference type="SMART" id="SM00338">
    <property type="entry name" value="BRLZ"/>
    <property type="match status" value="1"/>
</dbReference>
<comment type="caution">
    <text evidence="3">The sequence shown here is derived from an EMBL/GenBank/DDBJ whole genome shotgun (WGS) entry which is preliminary data.</text>
</comment>
<feature type="compositionally biased region" description="Low complexity" evidence="1">
    <location>
        <begin position="344"/>
        <end position="355"/>
    </location>
</feature>
<dbReference type="STRING" id="1109443.G4T4W8"/>
<name>G4T4W8_SERID</name>
<feature type="region of interest" description="Disordered" evidence="1">
    <location>
        <begin position="587"/>
        <end position="677"/>
    </location>
</feature>
<sequence>MILKDITLRRSPIPRKGQAGLSAEEHLVLHVAGITQVNTEGEPIWTEELTVNGQVRRRDRLLDVEEDPDIQRWLEGLRSGNGRILQTEKRAKLPASDPKSSMSRSNSGVPPDEDQGNEEGGSSAYNGPVSIGIPRFQKWNMISVMTGVLPKKSETLRKRHKARRELVEWLRLIISKDRDDYAPDGPLLVDQFPDDGADMWTPESTPGATYEEPIHIQEERPSSPITEAFSGWSQTSQSNPPSPIKSVSDVEEDREFQEQIPDPTIPPAQAYPSQASSDGFLSLPLFSPSQLAPKEEASLSNSLRALRVDAGTGDGKNEESIPPSLSSLLKTESSQISATRNKRSQSSLATAQASAPNEAVLSSRIPAAQRKPTGSDYSCGSPSSNLTNSEDADGEREVSVAPSQFSHLGASTSDTETIEEENLDADSPDEQHSPQQGSSKHIDLMPLGRSISHHSPSRQIAVRPITPPERLKELGDYLTADSSPPSDETPAFSVKPSTSRQARKRTRRESEEDIGTASSVLDRDERRPSKMPRQVLTASQWLSPDSLKAAMQARKAQASQADRPHSRRRSYGGGFRALDLTARLLPASSSTSGASSDASSRVTKQIRKVEQRQTKLAMAHRSYSPYPSVDSASDYSPEPTAVSAPPKRRARGSMTAEERREARAHRNRLAAQASRDRKKVQHDQLCLRVSQLEEENRALRLGISGSSASNALDAALAKENAELRARVQQLELAWQNMTKILGSMAIPVPQADRSAVKSPVLNFPLSPAPTSVSSFTVRDCLHRDSPAAGTSFEALFDPQILVGAEHTGTTTMYNVNQKPASPVVNDHHDQCSLLLTPVVDSADNGLISLEHGYSEMDRLLDLLPSTTPELGLDAGLASAISNPDDWSWLNEAAF</sequence>
<protein>
    <recommendedName>
        <fullName evidence="2">BZIP domain-containing protein</fullName>
    </recommendedName>
</protein>
<dbReference type="CDD" id="cd14812">
    <property type="entry name" value="bZIP_u3"/>
    <property type="match status" value="1"/>
</dbReference>
<dbReference type="HOGENOM" id="CLU_323402_0_0_1"/>
<dbReference type="AlphaFoldDB" id="G4T4W8"/>
<dbReference type="Proteomes" id="UP000007148">
    <property type="component" value="Unassembled WGS sequence"/>
</dbReference>
<dbReference type="PROSITE" id="PS00036">
    <property type="entry name" value="BZIP_BASIC"/>
    <property type="match status" value="1"/>
</dbReference>
<dbReference type="PROSITE" id="PS50217">
    <property type="entry name" value="BZIP"/>
    <property type="match status" value="1"/>
</dbReference>
<keyword evidence="4" id="KW-1185">Reference proteome</keyword>
<dbReference type="InParanoid" id="G4T4W8"/>
<dbReference type="eggNOG" id="KOG4005">
    <property type="taxonomic scope" value="Eukaryota"/>
</dbReference>
<feature type="region of interest" description="Disordered" evidence="1">
    <location>
        <begin position="85"/>
        <end position="128"/>
    </location>
</feature>
<dbReference type="GO" id="GO:0003700">
    <property type="term" value="F:DNA-binding transcription factor activity"/>
    <property type="evidence" value="ECO:0007669"/>
    <property type="project" value="InterPro"/>
</dbReference>
<organism evidence="3 4">
    <name type="scientific">Serendipita indica (strain DSM 11827)</name>
    <name type="common">Root endophyte fungus</name>
    <name type="synonym">Piriformospora indica</name>
    <dbReference type="NCBI Taxonomy" id="1109443"/>
    <lineage>
        <taxon>Eukaryota</taxon>
        <taxon>Fungi</taxon>
        <taxon>Dikarya</taxon>
        <taxon>Basidiomycota</taxon>
        <taxon>Agaricomycotina</taxon>
        <taxon>Agaricomycetes</taxon>
        <taxon>Sebacinales</taxon>
        <taxon>Serendipitaceae</taxon>
        <taxon>Serendipita</taxon>
    </lineage>
</organism>
<feature type="compositionally biased region" description="Polar residues" evidence="1">
    <location>
        <begin position="401"/>
        <end position="415"/>
    </location>
</feature>
<dbReference type="InterPro" id="IPR046347">
    <property type="entry name" value="bZIP_sf"/>
</dbReference>
<feature type="compositionally biased region" description="Polar residues" evidence="1">
    <location>
        <begin position="330"/>
        <end position="339"/>
    </location>
</feature>
<dbReference type="InterPro" id="IPR004827">
    <property type="entry name" value="bZIP"/>
</dbReference>
<feature type="domain" description="BZIP" evidence="2">
    <location>
        <begin position="657"/>
        <end position="700"/>
    </location>
</feature>
<feature type="region of interest" description="Disordered" evidence="1">
    <location>
        <begin position="309"/>
        <end position="572"/>
    </location>
</feature>
<gene>
    <name evidence="3" type="ORF">PIIN_00069</name>
</gene>